<dbReference type="Proteomes" id="UP001143674">
    <property type="component" value="Unassembled WGS sequence"/>
</dbReference>
<dbReference type="RefSeq" id="WP_196763896.1">
    <property type="nucleotide sequence ID" value="NZ_CDLS01000001.1"/>
</dbReference>
<sequence>MADPRDSRFTRAMDVLGALYRNSPTFRQLADKVRDEGGVTLRMLDDGGVASTDLSNRVIRVSPQTLSNNGSGDGPSLVSALVFELNNLSRADEANAVYGLAQYGAFDAASYARELERIEYQGGVSCGQIFQEARDSLRAFGEADHPERWFLHENPHGGSLQPMYSSFADSLDYQREIGHTGVYETDFRNSHNQW</sequence>
<proteinExistence type="predicted"/>
<protein>
    <submittedName>
        <fullName evidence="1">Uncharacterized protein</fullName>
    </submittedName>
</protein>
<evidence type="ECO:0000313" key="2">
    <source>
        <dbReference type="Proteomes" id="UP001143674"/>
    </source>
</evidence>
<name>A0AAE3NJF9_RALSL</name>
<gene>
    <name evidence="1" type="ORF">LBW55_25275</name>
</gene>
<accession>A0AAE3NJF9</accession>
<dbReference type="AlphaFoldDB" id="A0AAE3NJF9"/>
<comment type="caution">
    <text evidence="1">The sequence shown here is derived from an EMBL/GenBank/DDBJ whole genome shotgun (WGS) entry which is preliminary data.</text>
</comment>
<organism evidence="1 2">
    <name type="scientific">Ralstonia solanacearum</name>
    <name type="common">Pseudomonas solanacearum</name>
    <dbReference type="NCBI Taxonomy" id="305"/>
    <lineage>
        <taxon>Bacteria</taxon>
        <taxon>Pseudomonadati</taxon>
        <taxon>Pseudomonadota</taxon>
        <taxon>Betaproteobacteria</taxon>
        <taxon>Burkholderiales</taxon>
        <taxon>Burkholderiaceae</taxon>
        <taxon>Ralstonia</taxon>
        <taxon>Ralstonia solanacearum species complex</taxon>
    </lineage>
</organism>
<reference evidence="1" key="1">
    <citation type="submission" date="2021-09" db="EMBL/GenBank/DDBJ databases">
        <title>Genomic analysis of Ralstonia spp.</title>
        <authorList>
            <person name="Aburjaile F."/>
            <person name="Ariute J.C."/>
            <person name="Pais A.K.L."/>
            <person name="Albuquerque G.M.R."/>
            <person name="Silva A.M.F."/>
            <person name="Brenig B."/>
            <person name="Azevedo V."/>
            <person name="Matiuzzi M."/>
            <person name="Ramos R."/>
            <person name="Goes-Neto A."/>
            <person name="Soares S."/>
            <person name="Iseppon A.M.B."/>
            <person name="Souza E."/>
            <person name="Gama M."/>
        </authorList>
    </citation>
    <scope>NUCLEOTIDE SEQUENCE</scope>
    <source>
        <strain evidence="1">B4</strain>
    </source>
</reference>
<evidence type="ECO:0000313" key="1">
    <source>
        <dbReference type="EMBL" id="MDB0524932.1"/>
    </source>
</evidence>
<dbReference type="EMBL" id="JAIVEX010000022">
    <property type="protein sequence ID" value="MDB0524932.1"/>
    <property type="molecule type" value="Genomic_DNA"/>
</dbReference>